<dbReference type="InterPro" id="IPR000772">
    <property type="entry name" value="Ricin_B_lectin"/>
</dbReference>
<evidence type="ECO:0000256" key="9">
    <source>
        <dbReference type="ARBA" id="ARBA00023316"/>
    </source>
</evidence>
<dbReference type="SUPFAM" id="SSF51445">
    <property type="entry name" value="(Trans)glycosidases"/>
    <property type="match status" value="1"/>
</dbReference>
<comment type="function">
    <text evidence="11">Glucanases play a role in cell expansion during growth, in cell-cell fusion during mating, and in spore release during sporulation. This enzyme may be involved in beta-glucan degradation. Active on laminarin and lichenan.</text>
</comment>
<dbReference type="PANTHER" id="PTHR16631">
    <property type="entry name" value="GLUCAN 1,3-BETA-GLUCOSIDASE"/>
    <property type="match status" value="1"/>
</dbReference>
<dbReference type="GO" id="GO:0042973">
    <property type="term" value="F:glucan endo-1,3-beta-D-glucosidase activity"/>
    <property type="evidence" value="ECO:0007669"/>
    <property type="project" value="UniProtKB-EC"/>
</dbReference>
<evidence type="ECO:0000256" key="1">
    <source>
        <dbReference type="ARBA" id="ARBA00000382"/>
    </source>
</evidence>
<proteinExistence type="predicted"/>
<dbReference type="EMBL" id="CCYD01001884">
    <property type="protein sequence ID" value="CEG46028.1"/>
    <property type="molecule type" value="Genomic_DNA"/>
</dbReference>
<dbReference type="Gene3D" id="3.20.20.80">
    <property type="entry name" value="Glycosidases"/>
    <property type="match status" value="1"/>
</dbReference>
<evidence type="ECO:0000256" key="8">
    <source>
        <dbReference type="ARBA" id="ARBA00023277"/>
    </source>
</evidence>
<dbReference type="GO" id="GO:0000272">
    <property type="term" value="P:polysaccharide catabolic process"/>
    <property type="evidence" value="ECO:0007669"/>
    <property type="project" value="UniProtKB-KW"/>
</dbReference>
<accession>A0A0P1AX22</accession>
<evidence type="ECO:0000256" key="2">
    <source>
        <dbReference type="ARBA" id="ARBA00004236"/>
    </source>
</evidence>
<feature type="domain" description="Ricin B lectin" evidence="15">
    <location>
        <begin position="306"/>
        <end position="433"/>
    </location>
</feature>
<keyword evidence="14" id="KW-0732">Signal</keyword>
<dbReference type="PANTHER" id="PTHR16631:SF17">
    <property type="entry name" value="GLUCAN ENDO-1,3-BETA-GLUCOSIDASE BTGC"/>
    <property type="match status" value="1"/>
</dbReference>
<reference evidence="17" key="1">
    <citation type="submission" date="2014-09" db="EMBL/GenBank/DDBJ databases">
        <authorList>
            <person name="Sharma Rahul"/>
            <person name="Thines Marco"/>
        </authorList>
    </citation>
    <scope>NUCLEOTIDE SEQUENCE [LARGE SCALE GENOMIC DNA]</scope>
</reference>
<dbReference type="AlphaFoldDB" id="A0A0P1AX22"/>
<evidence type="ECO:0000256" key="7">
    <source>
        <dbReference type="ARBA" id="ARBA00023180"/>
    </source>
</evidence>
<keyword evidence="6" id="KW-0472">Membrane</keyword>
<evidence type="ECO:0000256" key="11">
    <source>
        <dbReference type="ARBA" id="ARBA00037649"/>
    </source>
</evidence>
<name>A0A0P1AX22_PLAHL</name>
<dbReference type="InterPro" id="IPR017853">
    <property type="entry name" value="GH"/>
</dbReference>
<comment type="catalytic activity">
    <reaction evidence="1">
        <text>Hydrolysis of (1-&gt;3)-beta-D-glucosidic linkages in (1-&gt;3)-beta-D-glucans.</text>
        <dbReference type="EC" id="3.2.1.39"/>
    </reaction>
</comment>
<evidence type="ECO:0000259" key="15">
    <source>
        <dbReference type="SMART" id="SM00458"/>
    </source>
</evidence>
<keyword evidence="16" id="KW-0430">Lectin</keyword>
<evidence type="ECO:0000256" key="5">
    <source>
        <dbReference type="ARBA" id="ARBA00022801"/>
    </source>
</evidence>
<keyword evidence="4" id="KW-1003">Cell membrane</keyword>
<dbReference type="InterPro" id="IPR050732">
    <property type="entry name" value="Beta-glucan_modifiers"/>
</dbReference>
<evidence type="ECO:0000313" key="16">
    <source>
        <dbReference type="EMBL" id="CEG46028.1"/>
    </source>
</evidence>
<dbReference type="GO" id="GO:0005886">
    <property type="term" value="C:plasma membrane"/>
    <property type="evidence" value="ECO:0007669"/>
    <property type="project" value="UniProtKB-SubCell"/>
</dbReference>
<dbReference type="SUPFAM" id="SSF50370">
    <property type="entry name" value="Ricin B-like lectins"/>
    <property type="match status" value="1"/>
</dbReference>
<dbReference type="Pfam" id="PF00652">
    <property type="entry name" value="Ricin_B_lectin"/>
    <property type="match status" value="1"/>
</dbReference>
<dbReference type="GeneID" id="36397410"/>
<keyword evidence="5" id="KW-0378">Hydrolase</keyword>
<dbReference type="Gene3D" id="2.80.10.50">
    <property type="match status" value="1"/>
</dbReference>
<comment type="subcellular location">
    <subcellularLocation>
        <location evidence="2">Cell membrane</location>
    </subcellularLocation>
</comment>
<evidence type="ECO:0000256" key="12">
    <source>
        <dbReference type="ARBA" id="ARBA00042373"/>
    </source>
</evidence>
<dbReference type="RefSeq" id="XP_024582397.1">
    <property type="nucleotide sequence ID" value="XM_024716839.1"/>
</dbReference>
<evidence type="ECO:0000256" key="13">
    <source>
        <dbReference type="ARBA" id="ARBA00043078"/>
    </source>
</evidence>
<evidence type="ECO:0000256" key="3">
    <source>
        <dbReference type="ARBA" id="ARBA00012780"/>
    </source>
</evidence>
<keyword evidence="17" id="KW-1185">Reference proteome</keyword>
<dbReference type="GO" id="GO:0071555">
    <property type="term" value="P:cell wall organization"/>
    <property type="evidence" value="ECO:0007669"/>
    <property type="project" value="UniProtKB-KW"/>
</dbReference>
<evidence type="ECO:0000313" key="17">
    <source>
        <dbReference type="Proteomes" id="UP000054928"/>
    </source>
</evidence>
<evidence type="ECO:0000256" key="10">
    <source>
        <dbReference type="ARBA" id="ARBA00023326"/>
    </source>
</evidence>
<keyword evidence="9" id="KW-0961">Cell wall biogenesis/degradation</keyword>
<dbReference type="STRING" id="4781.A0A0P1AX22"/>
<keyword evidence="7" id="KW-0325">Glycoprotein</keyword>
<dbReference type="EC" id="3.2.1.39" evidence="3"/>
<dbReference type="GO" id="GO:0030246">
    <property type="term" value="F:carbohydrate binding"/>
    <property type="evidence" value="ECO:0007669"/>
    <property type="project" value="UniProtKB-KW"/>
</dbReference>
<evidence type="ECO:0000256" key="6">
    <source>
        <dbReference type="ARBA" id="ARBA00023136"/>
    </source>
</evidence>
<feature type="chain" id="PRO_5006058998" description="glucan endo-1,3-beta-D-glucosidase" evidence="14">
    <location>
        <begin position="22"/>
        <end position="439"/>
    </location>
</feature>
<feature type="signal peptide" evidence="14">
    <location>
        <begin position="1"/>
        <end position="21"/>
    </location>
</feature>
<dbReference type="InterPro" id="IPR035992">
    <property type="entry name" value="Ricin_B-like_lectins"/>
</dbReference>
<dbReference type="PROSITE" id="PS50231">
    <property type="entry name" value="RICIN_B_LECTIN"/>
    <property type="match status" value="1"/>
</dbReference>
<dbReference type="SMART" id="SM00458">
    <property type="entry name" value="RICIN"/>
    <property type="match status" value="1"/>
</dbReference>
<keyword evidence="8" id="KW-0119">Carbohydrate metabolism</keyword>
<dbReference type="OrthoDB" id="77201at2759"/>
<sequence>MKLFIPTMIAGVALTLEYANALNVKIFGCEYSPRKGPEWAADNEKCKSEDEVEKDMKALATITDKVRINSLLDCNVSSIVLPTAKKAGLQVHLGIWMSSGEQEWQLEKDQFSSLLKSGMFDKNIIAVDVGSQAISREQVDTDLAISQMKTIRDQIRESGFNTPVTIAETIDTYVANPKLIQAVDFVNVIHFPIWDRVASNEGASKMLDRLRSLRMTAALANKKTQIASTGWSSNGSDPNAATATPQDQARYLSDIHQMSVANDIPFYWYTYIDQPWRVKEIEANFGLFSVNNTLKSNIDNLNITLLDPFLIQNEATSLYLSESTNEVYMWEKSKEYMATEEQVWFWNPATQQLRCLSNFQCLDAYQPQDRGFVHMFPCIDTEGNQKWRFDNKTNQLQHITHNGLCLDIDTERSNRIQIFTCSNKTMTQKWDFIEKASAY</sequence>
<protein>
    <recommendedName>
        <fullName evidence="3">glucan endo-1,3-beta-D-glucosidase</fullName>
        <ecNumber evidence="3">3.2.1.39</ecNumber>
    </recommendedName>
    <alternativeName>
        <fullName evidence="13">Endo-1,3-beta-glucanase btgC</fullName>
    </alternativeName>
    <alternativeName>
        <fullName evidence="12">Laminarinase btgC</fullName>
    </alternativeName>
</protein>
<keyword evidence="10" id="KW-0624">Polysaccharide degradation</keyword>
<evidence type="ECO:0000256" key="4">
    <source>
        <dbReference type="ARBA" id="ARBA00022475"/>
    </source>
</evidence>
<evidence type="ECO:0000256" key="14">
    <source>
        <dbReference type="SAM" id="SignalP"/>
    </source>
</evidence>
<organism evidence="16 17">
    <name type="scientific">Plasmopara halstedii</name>
    <name type="common">Downy mildew of sunflower</name>
    <dbReference type="NCBI Taxonomy" id="4781"/>
    <lineage>
        <taxon>Eukaryota</taxon>
        <taxon>Sar</taxon>
        <taxon>Stramenopiles</taxon>
        <taxon>Oomycota</taxon>
        <taxon>Peronosporomycetes</taxon>
        <taxon>Peronosporales</taxon>
        <taxon>Peronosporaceae</taxon>
        <taxon>Plasmopara</taxon>
    </lineage>
</organism>
<dbReference type="Proteomes" id="UP000054928">
    <property type="component" value="Unassembled WGS sequence"/>
</dbReference>